<keyword evidence="2" id="KW-0430">Lectin</keyword>
<accession>A0AAD5IMB0</accession>
<dbReference type="Proteomes" id="UP001064489">
    <property type="component" value="Chromosome 7"/>
</dbReference>
<sequence>MTSSYEFTSIQQQEIAKEKGVCTSKIGKWKRVAMEKSNIVKNQDVEFHIGQMMFQGAGQKFVYIELQWLSMVGLLFSSQPRIVQVLGESCTKNPSSSWKLILRYFHLFLRFSHFHCPTRVVVVWLFFMVPKGYHFTDVGKRSFGLSKIGLHTSKFRVVVVEFDTSLDLEYGDLNGNHISIDVDCLLSIKLCNISSQNMFLNSGKKLDSWINYDASAKSLEVRLCYSGNIKPINLLLFYSIDLSKLWHDTDVFVGLTSSNGNTTQTCSVYSWTFKSMLLSYWLHSQPLDPYKFATDMKTPQVISPERIDTMGLGLAPLFVRTVCKAFLIIAIVL</sequence>
<dbReference type="InterPro" id="IPR013320">
    <property type="entry name" value="ConA-like_dom_sf"/>
</dbReference>
<evidence type="ECO:0000259" key="3">
    <source>
        <dbReference type="Pfam" id="PF00139"/>
    </source>
</evidence>
<dbReference type="PANTHER" id="PTHR32401">
    <property type="entry name" value="CONCANAVALIN A-LIKE LECTIN FAMILY PROTEIN"/>
    <property type="match status" value="1"/>
</dbReference>
<comment type="similarity">
    <text evidence="1">Belongs to the leguminous lectin family.</text>
</comment>
<dbReference type="AlphaFoldDB" id="A0AAD5IMB0"/>
<dbReference type="InterPro" id="IPR001220">
    <property type="entry name" value="Legume_lectin_dom"/>
</dbReference>
<keyword evidence="5" id="KW-1185">Reference proteome</keyword>
<dbReference type="Pfam" id="PF00139">
    <property type="entry name" value="Lectin_legB"/>
    <property type="match status" value="1"/>
</dbReference>
<comment type="caution">
    <text evidence="4">The sequence shown here is derived from an EMBL/GenBank/DDBJ whole genome shotgun (WGS) entry which is preliminary data.</text>
</comment>
<reference evidence="4" key="1">
    <citation type="journal article" date="2022" name="Plant J.">
        <title>Strategies of tolerance reflected in two North American maple genomes.</title>
        <authorList>
            <person name="McEvoy S.L."/>
            <person name="Sezen U.U."/>
            <person name="Trouern-Trend A."/>
            <person name="McMahon S.M."/>
            <person name="Schaberg P.G."/>
            <person name="Yang J."/>
            <person name="Wegrzyn J.L."/>
            <person name="Swenson N.G."/>
        </authorList>
    </citation>
    <scope>NUCLEOTIDE SEQUENCE</scope>
    <source>
        <strain evidence="4">91603</strain>
    </source>
</reference>
<dbReference type="EMBL" id="JAJSOW010000104">
    <property type="protein sequence ID" value="KAI9169888.1"/>
    <property type="molecule type" value="Genomic_DNA"/>
</dbReference>
<evidence type="ECO:0000313" key="4">
    <source>
        <dbReference type="EMBL" id="KAI9169888.1"/>
    </source>
</evidence>
<gene>
    <name evidence="4" type="ORF">LWI28_019139</name>
</gene>
<feature type="domain" description="Legume lectin" evidence="3">
    <location>
        <begin position="126"/>
        <end position="276"/>
    </location>
</feature>
<evidence type="ECO:0000256" key="1">
    <source>
        <dbReference type="ARBA" id="ARBA00007606"/>
    </source>
</evidence>
<dbReference type="PANTHER" id="PTHR32401:SF16">
    <property type="entry name" value="CONCANAVALIN A-LIKE LECTIN FAMILY PROTEIN"/>
    <property type="match status" value="1"/>
</dbReference>
<dbReference type="Gene3D" id="2.60.120.200">
    <property type="match status" value="1"/>
</dbReference>
<name>A0AAD5IMB0_ACENE</name>
<reference evidence="4" key="2">
    <citation type="submission" date="2023-02" db="EMBL/GenBank/DDBJ databases">
        <authorList>
            <person name="Swenson N.G."/>
            <person name="Wegrzyn J.L."/>
            <person name="Mcevoy S.L."/>
        </authorList>
    </citation>
    <scope>NUCLEOTIDE SEQUENCE</scope>
    <source>
        <strain evidence="4">91603</strain>
        <tissue evidence="4">Leaf</tissue>
    </source>
</reference>
<evidence type="ECO:0000256" key="2">
    <source>
        <dbReference type="ARBA" id="ARBA00022734"/>
    </source>
</evidence>
<proteinExistence type="inferred from homology"/>
<protein>
    <recommendedName>
        <fullName evidence="3">Legume lectin domain-containing protein</fullName>
    </recommendedName>
</protein>
<evidence type="ECO:0000313" key="5">
    <source>
        <dbReference type="Proteomes" id="UP001064489"/>
    </source>
</evidence>
<dbReference type="SUPFAM" id="SSF49899">
    <property type="entry name" value="Concanavalin A-like lectins/glucanases"/>
    <property type="match status" value="1"/>
</dbReference>
<dbReference type="InterPro" id="IPR050258">
    <property type="entry name" value="Leguminous_Lectin"/>
</dbReference>
<organism evidence="4 5">
    <name type="scientific">Acer negundo</name>
    <name type="common">Box elder</name>
    <dbReference type="NCBI Taxonomy" id="4023"/>
    <lineage>
        <taxon>Eukaryota</taxon>
        <taxon>Viridiplantae</taxon>
        <taxon>Streptophyta</taxon>
        <taxon>Embryophyta</taxon>
        <taxon>Tracheophyta</taxon>
        <taxon>Spermatophyta</taxon>
        <taxon>Magnoliopsida</taxon>
        <taxon>eudicotyledons</taxon>
        <taxon>Gunneridae</taxon>
        <taxon>Pentapetalae</taxon>
        <taxon>rosids</taxon>
        <taxon>malvids</taxon>
        <taxon>Sapindales</taxon>
        <taxon>Sapindaceae</taxon>
        <taxon>Hippocastanoideae</taxon>
        <taxon>Acereae</taxon>
        <taxon>Acer</taxon>
    </lineage>
</organism>
<dbReference type="GO" id="GO:0030246">
    <property type="term" value="F:carbohydrate binding"/>
    <property type="evidence" value="ECO:0007669"/>
    <property type="project" value="UniProtKB-KW"/>
</dbReference>